<keyword evidence="4" id="KW-1185">Reference proteome</keyword>
<evidence type="ECO:0000313" key="4">
    <source>
        <dbReference type="Proteomes" id="UP001489004"/>
    </source>
</evidence>
<evidence type="ECO:0000313" key="3">
    <source>
        <dbReference type="EMBL" id="KAK9817237.1"/>
    </source>
</evidence>
<reference evidence="3 4" key="1">
    <citation type="journal article" date="2024" name="Nat. Commun.">
        <title>Phylogenomics reveals the evolutionary origins of lichenization in chlorophyte algae.</title>
        <authorList>
            <person name="Puginier C."/>
            <person name="Libourel C."/>
            <person name="Otte J."/>
            <person name="Skaloud P."/>
            <person name="Haon M."/>
            <person name="Grisel S."/>
            <person name="Petersen M."/>
            <person name="Berrin J.G."/>
            <person name="Delaux P.M."/>
            <person name="Dal Grande F."/>
            <person name="Keller J."/>
        </authorList>
    </citation>
    <scope>NUCLEOTIDE SEQUENCE [LARGE SCALE GENOMIC DNA]</scope>
    <source>
        <strain evidence="3 4">SAG 2043</strain>
    </source>
</reference>
<proteinExistence type="predicted"/>
<organism evidence="3 4">
    <name type="scientific">[Myrmecia] bisecta</name>
    <dbReference type="NCBI Taxonomy" id="41462"/>
    <lineage>
        <taxon>Eukaryota</taxon>
        <taxon>Viridiplantae</taxon>
        <taxon>Chlorophyta</taxon>
        <taxon>core chlorophytes</taxon>
        <taxon>Trebouxiophyceae</taxon>
        <taxon>Trebouxiales</taxon>
        <taxon>Trebouxiaceae</taxon>
        <taxon>Myrmecia</taxon>
    </lineage>
</organism>
<dbReference type="Gene3D" id="3.30.710.10">
    <property type="entry name" value="Potassium Channel Kv1.1, Chain A"/>
    <property type="match status" value="1"/>
</dbReference>
<gene>
    <name evidence="3" type="ORF">WJX72_011598</name>
</gene>
<dbReference type="EMBL" id="JALJOR010000005">
    <property type="protein sequence ID" value="KAK9817237.1"/>
    <property type="molecule type" value="Genomic_DNA"/>
</dbReference>
<feature type="domain" description="BTB" evidence="2">
    <location>
        <begin position="39"/>
        <end position="94"/>
    </location>
</feature>
<dbReference type="Pfam" id="PF00651">
    <property type="entry name" value="BTB"/>
    <property type="match status" value="1"/>
</dbReference>
<protein>
    <recommendedName>
        <fullName evidence="2">BTB domain-containing protein</fullName>
    </recommendedName>
</protein>
<dbReference type="AlphaFoldDB" id="A0AAW1Q8I7"/>
<dbReference type="CDD" id="cd18186">
    <property type="entry name" value="BTB_POZ_ZBTB_KLHL-like"/>
    <property type="match status" value="1"/>
</dbReference>
<evidence type="ECO:0000256" key="1">
    <source>
        <dbReference type="ARBA" id="ARBA00004906"/>
    </source>
</evidence>
<dbReference type="SUPFAM" id="SSF54695">
    <property type="entry name" value="POZ domain"/>
    <property type="match status" value="1"/>
</dbReference>
<sequence length="365" mass="40275">MVPASKRKRVPFGFRDDPSEERSCKLQKWLQEKDNKLYWDITLRGNDKQEVVAHRLDLAVSSDYFAKLFAGDFADSQQSSLDFADISGDVLQQLTLASQHGLAAVLLLVKKQLCEDFAAGVDNPAVHQLLSRLPTADLAEVFSNDKLDVTEATLLTLLAVIAPNRPAADLAQVLALIRYENMSSTDLHTSSSSPLIASNLEVTRQIALAALAMSDPALAASSPKRPRRGPVLVTQFALDKVVAGRRTSPSFRVPGWDREWRVDMWVEPAESLFQLNMCMYAFGTTWGAPVRLACSIVLKHPKSGQRVQREFVRTFHVTHQAEELFMGPLADLAPDGSAPTTNVEVSVFARIATPEEFKPFQFGGP</sequence>
<comment type="caution">
    <text evidence="3">The sequence shown here is derived from an EMBL/GenBank/DDBJ whole genome shotgun (WGS) entry which is preliminary data.</text>
</comment>
<dbReference type="Proteomes" id="UP001489004">
    <property type="component" value="Unassembled WGS sequence"/>
</dbReference>
<comment type="pathway">
    <text evidence="1">Protein modification; protein ubiquitination.</text>
</comment>
<evidence type="ECO:0000259" key="2">
    <source>
        <dbReference type="PROSITE" id="PS50097"/>
    </source>
</evidence>
<accession>A0AAW1Q8I7</accession>
<dbReference type="InterPro" id="IPR011333">
    <property type="entry name" value="SKP1/BTB/POZ_sf"/>
</dbReference>
<dbReference type="InterPro" id="IPR000210">
    <property type="entry name" value="BTB/POZ_dom"/>
</dbReference>
<name>A0AAW1Q8I7_9CHLO</name>
<dbReference type="PROSITE" id="PS50097">
    <property type="entry name" value="BTB"/>
    <property type="match status" value="1"/>
</dbReference>